<dbReference type="EMBL" id="CP012850">
    <property type="protein sequence ID" value="ALI36080.1"/>
    <property type="molecule type" value="Genomic_DNA"/>
</dbReference>
<accession>A0A654LZ72</accession>
<dbReference type="InterPro" id="IPR001962">
    <property type="entry name" value="Asn_synthase"/>
</dbReference>
<organism evidence="2 3">
    <name type="scientific">Candidatus Nitrosocosmicus oleophilus</name>
    <dbReference type="NCBI Taxonomy" id="1353260"/>
    <lineage>
        <taxon>Archaea</taxon>
        <taxon>Nitrososphaerota</taxon>
        <taxon>Nitrososphaeria</taxon>
        <taxon>Nitrososphaerales</taxon>
        <taxon>Nitrososphaeraceae</taxon>
        <taxon>Candidatus Nitrosocosmicus</taxon>
    </lineage>
</organism>
<dbReference type="PANTHER" id="PTHR43284">
    <property type="entry name" value="ASPARAGINE SYNTHETASE (GLUTAMINE-HYDROLYZING)"/>
    <property type="match status" value="1"/>
</dbReference>
<gene>
    <name evidence="2" type="primary">asnB_2</name>
    <name evidence="2" type="ORF">NMY3_01877</name>
</gene>
<dbReference type="GO" id="GO:0004066">
    <property type="term" value="F:asparagine synthase (glutamine-hydrolyzing) activity"/>
    <property type="evidence" value="ECO:0007669"/>
    <property type="project" value="UniProtKB-EC"/>
</dbReference>
<keyword evidence="2" id="KW-0436">Ligase</keyword>
<dbReference type="Gene3D" id="3.40.50.620">
    <property type="entry name" value="HUPs"/>
    <property type="match status" value="1"/>
</dbReference>
<dbReference type="CDD" id="cd01991">
    <property type="entry name" value="Asn_synthase_B_C"/>
    <property type="match status" value="1"/>
</dbReference>
<dbReference type="GeneID" id="60421867"/>
<proteinExistence type="predicted"/>
<dbReference type="KEGG" id="taa:NMY3_01877"/>
<reference evidence="3" key="1">
    <citation type="submission" date="2015-10" db="EMBL/GenBank/DDBJ databases">
        <title>Niche specialization of a soil ammonia-oxidizing archaeon, Candidatus Nitrosocosmicus oleophilus.</title>
        <authorList>
            <person name="Jung M.-Y."/>
            <person name="Rhee S.-K."/>
        </authorList>
    </citation>
    <scope>NUCLEOTIDE SEQUENCE [LARGE SCALE GENOMIC DNA]</scope>
    <source>
        <strain evidence="3">MY3</strain>
    </source>
</reference>
<dbReference type="AlphaFoldDB" id="A0A654LZ72"/>
<protein>
    <submittedName>
        <fullName evidence="2">Asparagine synthetase (Glutamine-hydrolyzing)</fullName>
        <ecNumber evidence="2">6.3.5.4</ecNumber>
    </submittedName>
</protein>
<dbReference type="EC" id="6.3.5.4" evidence="2"/>
<keyword evidence="3" id="KW-1185">Reference proteome</keyword>
<dbReference type="RefSeq" id="WP_196818416.1">
    <property type="nucleotide sequence ID" value="NZ_CP012850.1"/>
</dbReference>
<name>A0A654LZ72_9ARCH</name>
<evidence type="ECO:0000313" key="3">
    <source>
        <dbReference type="Proteomes" id="UP000058925"/>
    </source>
</evidence>
<evidence type="ECO:0000313" key="2">
    <source>
        <dbReference type="EMBL" id="ALI36080.1"/>
    </source>
</evidence>
<dbReference type="Pfam" id="PF00733">
    <property type="entry name" value="Asn_synthase"/>
    <property type="match status" value="1"/>
</dbReference>
<sequence>MSLVLNDINIVNFLTLRYDPTFTNLHAPLKSDYFVEKEIGNLDSEIENIVRVDLESKLSQKKVSKVSLALSGGIDSRFTIAMIRKHFPEIYIDSICVGFGDDDDEISEARKVAQQYDSDFHELIVDNALRDLPKLISITGMPKWNLYQFYFLDQATKYSRVFFSGDGGDEIFGGYIFRYKKFLQEVEKIKNPSWLDKSKIYLSCHNRDWVPNQEDIFNKNVGFSWFQIYENFRPYFDNHLYPLNQLFLADFNGKLLHDWIPTNDNFGKHFGLEINSLFLNPRMITLAASLPWHVKYDYSQNIGKLPLLSLLNKGSGSSKFEGFKKGFSLNLLNLWKNYGREIVLLYLNENSDSVKNNIINLKWIEDSIRLVDSTNHSDMKIRYVSKLLSILSFEIWYRLFVSSTLKANIRL</sequence>
<dbReference type="GO" id="GO:0005829">
    <property type="term" value="C:cytosol"/>
    <property type="evidence" value="ECO:0007669"/>
    <property type="project" value="TreeGrafter"/>
</dbReference>
<dbReference type="Proteomes" id="UP000058925">
    <property type="component" value="Chromosome"/>
</dbReference>
<dbReference type="PANTHER" id="PTHR43284:SF1">
    <property type="entry name" value="ASPARAGINE SYNTHETASE"/>
    <property type="match status" value="1"/>
</dbReference>
<evidence type="ECO:0000259" key="1">
    <source>
        <dbReference type="Pfam" id="PF00733"/>
    </source>
</evidence>
<feature type="domain" description="Asparagine synthetase" evidence="1">
    <location>
        <begin position="65"/>
        <end position="398"/>
    </location>
</feature>
<dbReference type="SUPFAM" id="SSF52402">
    <property type="entry name" value="Adenine nucleotide alpha hydrolases-like"/>
    <property type="match status" value="1"/>
</dbReference>
<dbReference type="InterPro" id="IPR014729">
    <property type="entry name" value="Rossmann-like_a/b/a_fold"/>
</dbReference>
<dbReference type="GO" id="GO:0006529">
    <property type="term" value="P:asparagine biosynthetic process"/>
    <property type="evidence" value="ECO:0007669"/>
    <property type="project" value="InterPro"/>
</dbReference>
<dbReference type="OrthoDB" id="8692at2157"/>
<dbReference type="InterPro" id="IPR051786">
    <property type="entry name" value="ASN_synthetase/amidase"/>
</dbReference>